<dbReference type="GO" id="GO:0016491">
    <property type="term" value="F:oxidoreductase activity"/>
    <property type="evidence" value="ECO:0007669"/>
    <property type="project" value="InterPro"/>
</dbReference>
<dbReference type="Proteomes" id="UP000056968">
    <property type="component" value="Plasmid pDE3"/>
</dbReference>
<keyword evidence="3" id="KW-1185">Reference proteome</keyword>
<dbReference type="KEGG" id="sbd:ATN00_21925"/>
<evidence type="ECO:0000259" key="1">
    <source>
        <dbReference type="Pfam" id="PF07110"/>
    </source>
</evidence>
<protein>
    <recommendedName>
        <fullName evidence="1">EthD domain-containing protein</fullName>
    </recommendedName>
</protein>
<dbReference type="OrthoDB" id="5512215at2"/>
<dbReference type="InterPro" id="IPR009799">
    <property type="entry name" value="EthD_dom"/>
</dbReference>
<dbReference type="InterPro" id="IPR011008">
    <property type="entry name" value="Dimeric_a/b-barrel"/>
</dbReference>
<gene>
    <name evidence="2" type="ORF">ATN00_21925</name>
</gene>
<evidence type="ECO:0000313" key="3">
    <source>
        <dbReference type="Proteomes" id="UP000056968"/>
    </source>
</evidence>
<sequence length="124" mass="14213">MLKAMVLLKRRPDLTVAQFREIYETGHAKLGERLLTGRAVRYMRRYLNGIPNPVTGVPEETEYDVATEMWFADRESFESAMAMLGTPEIMAEVAADEETLFDRSRNRFFTLEERESACVAEAAE</sequence>
<evidence type="ECO:0000313" key="2">
    <source>
        <dbReference type="EMBL" id="ALR23161.1"/>
    </source>
</evidence>
<keyword evidence="2" id="KW-0614">Plasmid</keyword>
<reference evidence="2 3" key="1">
    <citation type="submission" date="2015-11" db="EMBL/GenBank/DDBJ databases">
        <title>A Two-component Flavoprotein Monooxygenase System MeaXY Responsible for para-Hydroxylation of 2-Methyl-6-ethylaniline and 2,6-Diethylaniline in Sphingobium baderi DE-13.</title>
        <authorList>
            <person name="Cheng M."/>
            <person name="Meng Q."/>
            <person name="Yang Y."/>
            <person name="Chu C."/>
            <person name="Yan X."/>
            <person name="He J."/>
            <person name="Li S."/>
        </authorList>
    </citation>
    <scope>NUCLEOTIDE SEQUENCE [LARGE SCALE GENOMIC DNA]</scope>
    <source>
        <strain evidence="2 3">DE-13</strain>
        <plasmid evidence="3">Plasmid pDE3</plasmid>
    </source>
</reference>
<dbReference type="SUPFAM" id="SSF54909">
    <property type="entry name" value="Dimeric alpha+beta barrel"/>
    <property type="match status" value="1"/>
</dbReference>
<organism evidence="2 3">
    <name type="scientific">Sphingobium baderi</name>
    <dbReference type="NCBI Taxonomy" id="1332080"/>
    <lineage>
        <taxon>Bacteria</taxon>
        <taxon>Pseudomonadati</taxon>
        <taxon>Pseudomonadota</taxon>
        <taxon>Alphaproteobacteria</taxon>
        <taxon>Sphingomonadales</taxon>
        <taxon>Sphingomonadaceae</taxon>
        <taxon>Sphingobium</taxon>
    </lineage>
</organism>
<dbReference type="EMBL" id="CP013267">
    <property type="protein sequence ID" value="ALR23161.1"/>
    <property type="molecule type" value="Genomic_DNA"/>
</dbReference>
<accession>A0A0S3F6A1</accession>
<dbReference type="Pfam" id="PF07110">
    <property type="entry name" value="EthD"/>
    <property type="match status" value="1"/>
</dbReference>
<geneLocation type="plasmid" evidence="2 3">
    <name>pDE3</name>
</geneLocation>
<proteinExistence type="predicted"/>
<dbReference type="Gene3D" id="3.30.70.100">
    <property type="match status" value="1"/>
</dbReference>
<name>A0A0S3F6A1_9SPHN</name>
<dbReference type="RefSeq" id="WP_062069482.1">
    <property type="nucleotide sequence ID" value="NZ_CP013267.1"/>
</dbReference>
<dbReference type="AlphaFoldDB" id="A0A0S3F6A1"/>
<feature type="domain" description="EthD" evidence="1">
    <location>
        <begin position="11"/>
        <end position="104"/>
    </location>
</feature>